<proteinExistence type="predicted"/>
<dbReference type="HOGENOM" id="CLU_1394291_0_0_6"/>
<evidence type="ECO:0000313" key="1">
    <source>
        <dbReference type="EMBL" id="ABS78002.2"/>
    </source>
</evidence>
<name>A9KD74_COXBN</name>
<organism evidence="1 2">
    <name type="scientific">Coxiella burnetii (strain Dugway 5J108-111)</name>
    <dbReference type="NCBI Taxonomy" id="434922"/>
    <lineage>
        <taxon>Bacteria</taxon>
        <taxon>Pseudomonadati</taxon>
        <taxon>Pseudomonadota</taxon>
        <taxon>Gammaproteobacteria</taxon>
        <taxon>Legionellales</taxon>
        <taxon>Coxiellaceae</taxon>
        <taxon>Coxiella</taxon>
    </lineage>
</organism>
<dbReference type="RefSeq" id="WP_011997428.1">
    <property type="nucleotide sequence ID" value="NC_009727.1"/>
</dbReference>
<dbReference type="KEGG" id="cbd:CBUD_2117"/>
<dbReference type="EMBL" id="CP000733">
    <property type="protein sequence ID" value="ABS78002.2"/>
    <property type="molecule type" value="Genomic_DNA"/>
</dbReference>
<accession>A9KD74</accession>
<dbReference type="Proteomes" id="UP000008555">
    <property type="component" value="Chromosome"/>
</dbReference>
<evidence type="ECO:0000313" key="2">
    <source>
        <dbReference type="Proteomes" id="UP000008555"/>
    </source>
</evidence>
<reference evidence="1 2" key="1">
    <citation type="journal article" date="2009" name="Infect. Immun.">
        <title>Comparative genomics reveal extensive transposon-mediated genomic plasticity and diversity among potential effector proteins within the genus Coxiella.</title>
        <authorList>
            <person name="Beare P.A."/>
            <person name="Unsworth N."/>
            <person name="Andoh M."/>
            <person name="Voth D.E."/>
            <person name="Omsland A."/>
            <person name="Gilk S.D."/>
            <person name="Williams K.P."/>
            <person name="Sobral B.W."/>
            <person name="Kupko J.J.III."/>
            <person name="Porcella S.F."/>
            <person name="Samuel J.E."/>
            <person name="Heinzen R.A."/>
        </authorList>
    </citation>
    <scope>NUCLEOTIDE SEQUENCE [LARGE SCALE GENOMIC DNA]</scope>
    <source>
        <strain evidence="1 2">Dugway 5J108-111</strain>
    </source>
</reference>
<sequence length="198" mass="23306">MVVMLEDEKKEVILAIQKIEEIQDCLLHGLSDYDNYGTFLSSAEMQRLRTELLSMPDEVKLTEAFSDCFNLIVRIYDSVHFFTDEEKDEEVLERLLKFHTELELIEISLEEFIEDERALEDFKRRADACWCEFVSIPSVVETRSGRTIFQEAASFKAQIDEAYETQLLDREQLIRERAEPFYCDEKFEDEPQSSGFDP</sequence>
<protein>
    <submittedName>
        <fullName evidence="1">Hypothetical cytosolic protein</fullName>
    </submittedName>
</protein>
<gene>
    <name evidence="1" type="ordered locus">CBUD_2117</name>
</gene>
<dbReference type="AlphaFoldDB" id="A9KD74"/>